<dbReference type="InterPro" id="IPR024399">
    <property type="entry name" value="DUF2628"/>
</dbReference>
<proteinExistence type="predicted"/>
<keyword evidence="1" id="KW-1133">Transmembrane helix</keyword>
<keyword evidence="1" id="KW-0812">Transmembrane</keyword>
<protein>
    <submittedName>
        <fullName evidence="2">DUF2628 domain-containing protein</fullName>
    </submittedName>
</protein>
<evidence type="ECO:0000256" key="1">
    <source>
        <dbReference type="SAM" id="Phobius"/>
    </source>
</evidence>
<comment type="caution">
    <text evidence="2">The sequence shown here is derived from an EMBL/GenBank/DDBJ whole genome shotgun (WGS) entry which is preliminary data.</text>
</comment>
<sequence>MISPRPASKPWRGHFAPPLKSTRGRPIAFLRPRECWSDCLRRQSLRGYLVLTPPNDPRSGPDRDLQPTLVLRDGFSWLALLFPWIWLFWHGLWIAGIVILLAQIGSVVLMQIPGFWTAGLLFGVAISLLIALEGRHYRSEALIRRGWTLETVISAHDLRTAEEIYFSGLPQPEQQPMPVSAEWAKQAKPPAAGWRALHMGLFEHGGR</sequence>
<feature type="transmembrane region" description="Helical" evidence="1">
    <location>
        <begin position="114"/>
        <end position="132"/>
    </location>
</feature>
<dbReference type="Pfam" id="PF10947">
    <property type="entry name" value="DUF2628"/>
    <property type="match status" value="1"/>
</dbReference>
<evidence type="ECO:0000313" key="3">
    <source>
        <dbReference type="Proteomes" id="UP000386575"/>
    </source>
</evidence>
<organism evidence="2 3">
    <name type="scientific">Neorhizobium galegae</name>
    <name type="common">Rhizobium galegae</name>
    <dbReference type="NCBI Taxonomy" id="399"/>
    <lineage>
        <taxon>Bacteria</taxon>
        <taxon>Pseudomonadati</taxon>
        <taxon>Pseudomonadota</taxon>
        <taxon>Alphaproteobacteria</taxon>
        <taxon>Hyphomicrobiales</taxon>
        <taxon>Rhizobiaceae</taxon>
        <taxon>Rhizobium/Agrobacterium group</taxon>
        <taxon>Neorhizobium</taxon>
    </lineage>
</organism>
<dbReference type="Proteomes" id="UP000386575">
    <property type="component" value="Unassembled WGS sequence"/>
</dbReference>
<reference evidence="2 3" key="1">
    <citation type="submission" date="2019-09" db="EMBL/GenBank/DDBJ databases">
        <title>Genome sequencing of Ng87 strain.</title>
        <authorList>
            <person name="Karasev E.S."/>
            <person name="Andronov E."/>
        </authorList>
    </citation>
    <scope>NUCLEOTIDE SEQUENCE [LARGE SCALE GENOMIC DNA]</scope>
    <source>
        <strain evidence="2 3">Ng87</strain>
    </source>
</reference>
<name>A0A6A1U192_NEOGA</name>
<dbReference type="EMBL" id="VZUL01000002">
    <property type="protein sequence ID" value="KAB1088837.1"/>
    <property type="molecule type" value="Genomic_DNA"/>
</dbReference>
<dbReference type="AlphaFoldDB" id="A0A6A1U192"/>
<accession>A0A6A1U192</accession>
<keyword evidence="1" id="KW-0472">Membrane</keyword>
<feature type="transmembrane region" description="Helical" evidence="1">
    <location>
        <begin position="77"/>
        <end position="102"/>
    </location>
</feature>
<evidence type="ECO:0000313" key="2">
    <source>
        <dbReference type="EMBL" id="KAB1088837.1"/>
    </source>
</evidence>
<gene>
    <name evidence="2" type="ORF">F4V91_22110</name>
</gene>